<reference evidence="1" key="1">
    <citation type="submission" date="2021-02" db="EMBL/GenBank/DDBJ databases">
        <authorList>
            <consortium name="DOE Joint Genome Institute"/>
            <person name="Ahrendt S."/>
            <person name="Looney B.P."/>
            <person name="Miyauchi S."/>
            <person name="Morin E."/>
            <person name="Drula E."/>
            <person name="Courty P.E."/>
            <person name="Chicoki N."/>
            <person name="Fauchery L."/>
            <person name="Kohler A."/>
            <person name="Kuo A."/>
            <person name="Labutti K."/>
            <person name="Pangilinan J."/>
            <person name="Lipzen A."/>
            <person name="Riley R."/>
            <person name="Andreopoulos W."/>
            <person name="He G."/>
            <person name="Johnson J."/>
            <person name="Barry K.W."/>
            <person name="Grigoriev I.V."/>
            <person name="Nagy L."/>
            <person name="Hibbett D."/>
            <person name="Henrissat B."/>
            <person name="Matheny P.B."/>
            <person name="Labbe J."/>
            <person name="Martin F."/>
        </authorList>
    </citation>
    <scope>NUCLEOTIDE SEQUENCE</scope>
    <source>
        <strain evidence="1">FP105234-sp</strain>
    </source>
</reference>
<sequence>MVGTTTDYLRHRDNRLRYQKTYNSVKRVGRRKVGKSEREREEDKRRAIISGLQRPYTNDIACKSAGVDSKRTPFMHAREHEVFEHWSLLRHSLMEQHPGDWASRYVFRVRAAINRILGTVDNVLATLESSPPANIASRIHRYRRLVAGLHQEVEFALQGKEVRDWALADHAHIFTGRR</sequence>
<keyword evidence="2" id="KW-1185">Reference proteome</keyword>
<name>A0ACB8RAP1_9AGAM</name>
<reference evidence="1" key="2">
    <citation type="journal article" date="2022" name="New Phytol.">
        <title>Evolutionary transition to the ectomycorrhizal habit in the genomes of a hyperdiverse lineage of mushroom-forming fungi.</title>
        <authorList>
            <person name="Looney B."/>
            <person name="Miyauchi S."/>
            <person name="Morin E."/>
            <person name="Drula E."/>
            <person name="Courty P.E."/>
            <person name="Kohler A."/>
            <person name="Kuo A."/>
            <person name="LaButti K."/>
            <person name="Pangilinan J."/>
            <person name="Lipzen A."/>
            <person name="Riley R."/>
            <person name="Andreopoulos W."/>
            <person name="He G."/>
            <person name="Johnson J."/>
            <person name="Nolan M."/>
            <person name="Tritt A."/>
            <person name="Barry K.W."/>
            <person name="Grigoriev I.V."/>
            <person name="Nagy L.G."/>
            <person name="Hibbett D."/>
            <person name="Henrissat B."/>
            <person name="Matheny P.B."/>
            <person name="Labbe J."/>
            <person name="Martin F.M."/>
        </authorList>
    </citation>
    <scope>NUCLEOTIDE SEQUENCE</scope>
    <source>
        <strain evidence="1">FP105234-sp</strain>
    </source>
</reference>
<dbReference type="Proteomes" id="UP000814033">
    <property type="component" value="Unassembled WGS sequence"/>
</dbReference>
<accession>A0ACB8RAP1</accession>
<evidence type="ECO:0000313" key="1">
    <source>
        <dbReference type="EMBL" id="KAI0040686.1"/>
    </source>
</evidence>
<protein>
    <submittedName>
        <fullName evidence="1">Uncharacterized protein</fullName>
    </submittedName>
</protein>
<dbReference type="EMBL" id="MU276175">
    <property type="protein sequence ID" value="KAI0040686.1"/>
    <property type="molecule type" value="Genomic_DNA"/>
</dbReference>
<evidence type="ECO:0000313" key="2">
    <source>
        <dbReference type="Proteomes" id="UP000814033"/>
    </source>
</evidence>
<gene>
    <name evidence="1" type="ORF">FA95DRAFT_1576813</name>
</gene>
<organism evidence="1 2">
    <name type="scientific">Auriscalpium vulgare</name>
    <dbReference type="NCBI Taxonomy" id="40419"/>
    <lineage>
        <taxon>Eukaryota</taxon>
        <taxon>Fungi</taxon>
        <taxon>Dikarya</taxon>
        <taxon>Basidiomycota</taxon>
        <taxon>Agaricomycotina</taxon>
        <taxon>Agaricomycetes</taxon>
        <taxon>Russulales</taxon>
        <taxon>Auriscalpiaceae</taxon>
        <taxon>Auriscalpium</taxon>
    </lineage>
</organism>
<proteinExistence type="predicted"/>
<comment type="caution">
    <text evidence="1">The sequence shown here is derived from an EMBL/GenBank/DDBJ whole genome shotgun (WGS) entry which is preliminary data.</text>
</comment>